<feature type="binding site" evidence="7">
    <location>
        <position position="150"/>
    </location>
    <ligand>
        <name>Zn(2+)</name>
        <dbReference type="ChEBI" id="CHEBI:29105"/>
    </ligand>
</feature>
<dbReference type="PANTHER" id="PTHR35805">
    <property type="entry name" value="ASPARTATE CARBAMOYLTRANSFERASE REGULATORY CHAIN"/>
    <property type="match status" value="1"/>
</dbReference>
<evidence type="ECO:0000313" key="11">
    <source>
        <dbReference type="Proteomes" id="UP000185779"/>
    </source>
</evidence>
<dbReference type="SUPFAM" id="SSF54893">
    <property type="entry name" value="Aspartate carbamoyltransferase, Regulatory-chain, N-terminal domain"/>
    <property type="match status" value="1"/>
</dbReference>
<dbReference type="STRING" id="1839936.SBU_000005"/>
<evidence type="ECO:0000259" key="9">
    <source>
        <dbReference type="Pfam" id="PF02748"/>
    </source>
</evidence>
<feature type="binding site" evidence="7">
    <location>
        <position position="147"/>
    </location>
    <ligand>
        <name>Zn(2+)</name>
        <dbReference type="ChEBI" id="CHEBI:29105"/>
    </ligand>
</feature>
<dbReference type="InterPro" id="IPR036793">
    <property type="entry name" value="Asp_carbatrfase_reg_N_sf"/>
</dbReference>
<evidence type="ECO:0000256" key="7">
    <source>
        <dbReference type="HAMAP-Rule" id="MF_00002"/>
    </source>
</evidence>
<comment type="similarity">
    <text evidence="2 7">Belongs to the PyrI family.</text>
</comment>
<protein>
    <recommendedName>
        <fullName evidence="3 7">Aspartate carbamoyltransferase regulatory chain</fullName>
    </recommendedName>
</protein>
<keyword evidence="5 7" id="KW-0862">Zinc</keyword>
<evidence type="ECO:0000259" key="8">
    <source>
        <dbReference type="Pfam" id="PF01948"/>
    </source>
</evidence>
<accession>A0A1F2P6T7</accession>
<organism evidence="10 11">
    <name type="scientific">Candidatus Syntropharchaeum butanivorans</name>
    <dbReference type="NCBI Taxonomy" id="1839936"/>
    <lineage>
        <taxon>Archaea</taxon>
        <taxon>Methanobacteriati</taxon>
        <taxon>Methanobacteriota</taxon>
        <taxon>Stenosarchaea group</taxon>
        <taxon>Methanomicrobia</taxon>
        <taxon>Methanosarcinales</taxon>
        <taxon>ANME-2 cluster</taxon>
        <taxon>Candidatus Syntropharchaeum</taxon>
    </lineage>
</organism>
<evidence type="ECO:0000256" key="1">
    <source>
        <dbReference type="ARBA" id="ARBA00002565"/>
    </source>
</evidence>
<dbReference type="HAMAP" id="MF_00002">
    <property type="entry name" value="Asp_carb_tr_reg"/>
    <property type="match status" value="1"/>
</dbReference>
<evidence type="ECO:0000256" key="3">
    <source>
        <dbReference type="ARBA" id="ARBA00021764"/>
    </source>
</evidence>
<feature type="domain" description="Aspartate carbamoyltransferase regulatory subunit N-terminal" evidence="8">
    <location>
        <begin position="14"/>
        <end position="105"/>
    </location>
</feature>
<dbReference type="NCBIfam" id="TIGR00240">
    <property type="entry name" value="ATCase_reg"/>
    <property type="match status" value="1"/>
</dbReference>
<dbReference type="PANTHER" id="PTHR35805:SF1">
    <property type="entry name" value="ASPARTATE CARBAMOYLTRANSFERASE REGULATORY CHAIN"/>
    <property type="match status" value="1"/>
</dbReference>
<comment type="function">
    <text evidence="1 7">Involved in allosteric regulation of aspartate carbamoyltransferase.</text>
</comment>
<dbReference type="GO" id="GO:0016740">
    <property type="term" value="F:transferase activity"/>
    <property type="evidence" value="ECO:0007669"/>
    <property type="project" value="UniProtKB-KW"/>
</dbReference>
<dbReference type="AlphaFoldDB" id="A0A1F2P6T7"/>
<evidence type="ECO:0000256" key="6">
    <source>
        <dbReference type="ARBA" id="ARBA00022975"/>
    </source>
</evidence>
<dbReference type="Gene3D" id="3.30.70.140">
    <property type="entry name" value="Aspartate carbamoyltransferase regulatory subunit, N-terminal domain"/>
    <property type="match status" value="1"/>
</dbReference>
<dbReference type="InterPro" id="IPR002801">
    <property type="entry name" value="Asp_carbamoylTrfase_reg"/>
</dbReference>
<proteinExistence type="inferred from homology"/>
<dbReference type="Proteomes" id="UP000185779">
    <property type="component" value="Unassembled WGS sequence"/>
</dbReference>
<keyword evidence="10" id="KW-0808">Transferase</keyword>
<reference evidence="10" key="1">
    <citation type="submission" date="2016-05" db="EMBL/GenBank/DDBJ databases">
        <title>Microbial consortia oxidize butane by reversing methanogenesis.</title>
        <authorList>
            <person name="Laso-Perez R."/>
            <person name="Richter M."/>
            <person name="Wegener G."/>
            <person name="Musat F."/>
        </authorList>
    </citation>
    <scope>NUCLEOTIDE SEQUENCE [LARGE SCALE GENOMIC DNA]</scope>
    <source>
        <strain evidence="10">BOX1</strain>
    </source>
</reference>
<dbReference type="Pfam" id="PF02748">
    <property type="entry name" value="PyrI_C"/>
    <property type="match status" value="1"/>
</dbReference>
<keyword evidence="4 7" id="KW-0479">Metal-binding</keyword>
<feature type="domain" description="Aspartate carbamoyltransferase regulatory subunit C-terminal" evidence="9">
    <location>
        <begin position="111"/>
        <end position="156"/>
    </location>
</feature>
<evidence type="ECO:0000256" key="4">
    <source>
        <dbReference type="ARBA" id="ARBA00022723"/>
    </source>
</evidence>
<dbReference type="GO" id="GO:0006207">
    <property type="term" value="P:'de novo' pyrimidine nucleobase biosynthetic process"/>
    <property type="evidence" value="ECO:0007669"/>
    <property type="project" value="InterPro"/>
</dbReference>
<comment type="cofactor">
    <cofactor evidence="7">
        <name>Zn(2+)</name>
        <dbReference type="ChEBI" id="CHEBI:29105"/>
    </cofactor>
    <text evidence="7">Binds 1 zinc ion per subunit.</text>
</comment>
<evidence type="ECO:0000256" key="5">
    <source>
        <dbReference type="ARBA" id="ARBA00022833"/>
    </source>
</evidence>
<gene>
    <name evidence="7" type="primary">pyrI</name>
    <name evidence="10" type="ORF">SBU_000005</name>
</gene>
<comment type="caution">
    <text evidence="10">The sequence shown here is derived from an EMBL/GenBank/DDBJ whole genome shotgun (WGS) entry which is preliminary data.</text>
</comment>
<dbReference type="GO" id="GO:0006221">
    <property type="term" value="P:pyrimidine nucleotide biosynthetic process"/>
    <property type="evidence" value="ECO:0007669"/>
    <property type="project" value="UniProtKB-UniRule"/>
</dbReference>
<evidence type="ECO:0000313" key="10">
    <source>
        <dbReference type="EMBL" id="OFV66712.1"/>
    </source>
</evidence>
<dbReference type="InterPro" id="IPR020542">
    <property type="entry name" value="Asp_carbamoyltrfase_reg_C"/>
</dbReference>
<feature type="binding site" evidence="7">
    <location>
        <position position="122"/>
    </location>
    <ligand>
        <name>Zn(2+)</name>
        <dbReference type="ChEBI" id="CHEBI:29105"/>
    </ligand>
</feature>
<comment type="subunit">
    <text evidence="7">Contains catalytic and regulatory chains.</text>
</comment>
<keyword evidence="6 7" id="KW-0665">Pyrimidine biosynthesis</keyword>
<keyword evidence="11" id="KW-1185">Reference proteome</keyword>
<sequence>MEMSEKTTGDEQELRVRKIENGTVIDQITAGQALNVLKILGITGSTDAVISLVMNVPSKKMGLKDIVKIEDRELDPGEVDRIALIAPRAKINIIRAYDVVEKHSVYLPRVIQGILRCANPNCISNTNEPVRSKFVVEGSEDKPIFRCFYCEERFENAIEHLI</sequence>
<dbReference type="GO" id="GO:0009347">
    <property type="term" value="C:aspartate carbamoyltransferase complex"/>
    <property type="evidence" value="ECO:0007669"/>
    <property type="project" value="InterPro"/>
</dbReference>
<name>A0A1F2P6T7_9EURY</name>
<dbReference type="EMBL" id="LYOR01000001">
    <property type="protein sequence ID" value="OFV66712.1"/>
    <property type="molecule type" value="Genomic_DNA"/>
</dbReference>
<dbReference type="InterPro" id="IPR036792">
    <property type="entry name" value="Asp_carbatrfase_reg_C_sf"/>
</dbReference>
<dbReference type="Gene3D" id="2.30.30.20">
    <property type="entry name" value="Aspartate carbamoyltransferase regulatory subunit, C-terminal domain"/>
    <property type="match status" value="1"/>
</dbReference>
<dbReference type="GO" id="GO:0046872">
    <property type="term" value="F:metal ion binding"/>
    <property type="evidence" value="ECO:0007669"/>
    <property type="project" value="UniProtKB-KW"/>
</dbReference>
<dbReference type="InterPro" id="IPR020545">
    <property type="entry name" value="Asp_carbamoyltransf_reg_N"/>
</dbReference>
<dbReference type="PATRIC" id="fig|1839936.3.peg.5"/>
<evidence type="ECO:0000256" key="2">
    <source>
        <dbReference type="ARBA" id="ARBA00010498"/>
    </source>
</evidence>
<dbReference type="SUPFAM" id="SSF57825">
    <property type="entry name" value="Aspartate carbamoyltransferase, Regulatory-chain, C-terminal domain"/>
    <property type="match status" value="1"/>
</dbReference>
<dbReference type="Pfam" id="PF01948">
    <property type="entry name" value="PyrI"/>
    <property type="match status" value="1"/>
</dbReference>
<feature type="binding site" evidence="7">
    <location>
        <position position="117"/>
    </location>
    <ligand>
        <name>Zn(2+)</name>
        <dbReference type="ChEBI" id="CHEBI:29105"/>
    </ligand>
</feature>